<protein>
    <submittedName>
        <fullName evidence="2">Uncharacterized protein</fullName>
    </submittedName>
</protein>
<feature type="compositionally biased region" description="Low complexity" evidence="1">
    <location>
        <begin position="75"/>
        <end position="89"/>
    </location>
</feature>
<accession>A0AAD4G8D6</accession>
<keyword evidence="3" id="KW-1185">Reference proteome</keyword>
<sequence length="256" mass="28012">MPEDSRSDDSTSRTSVQLLRIIALLEEIQLNDGRNLLFAIEDEARTRRSSASRSGNECAILVIASIEIQVDRSKTGSSSTISSAVTSASPLTSPHGPVSPSPRTPQTGTVHSLFGPRARSPSTSSDAMPSTVSTPQPLIMPQPPQPLRSTLLSPSDHSTIWRHTYRGIIFPVPSQNTTAKPPFYCVTKGTTIGIFETWWIVLYTVTQKVNHHIRTEAASYVTGIKRAVHCKVDSIDEAVRLFETTADRNGVEILYQ</sequence>
<dbReference type="Proteomes" id="UP001194468">
    <property type="component" value="Unassembled WGS sequence"/>
</dbReference>
<reference evidence="2" key="2">
    <citation type="journal article" date="2020" name="Nat. Commun.">
        <title>Large-scale genome sequencing of mycorrhizal fungi provides insights into the early evolution of symbiotic traits.</title>
        <authorList>
            <person name="Miyauchi S."/>
            <person name="Kiss E."/>
            <person name="Kuo A."/>
            <person name="Drula E."/>
            <person name="Kohler A."/>
            <person name="Sanchez-Garcia M."/>
            <person name="Morin E."/>
            <person name="Andreopoulos B."/>
            <person name="Barry K.W."/>
            <person name="Bonito G."/>
            <person name="Buee M."/>
            <person name="Carver A."/>
            <person name="Chen C."/>
            <person name="Cichocki N."/>
            <person name="Clum A."/>
            <person name="Culley D."/>
            <person name="Crous P.W."/>
            <person name="Fauchery L."/>
            <person name="Girlanda M."/>
            <person name="Hayes R.D."/>
            <person name="Keri Z."/>
            <person name="LaButti K."/>
            <person name="Lipzen A."/>
            <person name="Lombard V."/>
            <person name="Magnuson J."/>
            <person name="Maillard F."/>
            <person name="Murat C."/>
            <person name="Nolan M."/>
            <person name="Ohm R.A."/>
            <person name="Pangilinan J."/>
            <person name="Pereira M.F."/>
            <person name="Perotto S."/>
            <person name="Peter M."/>
            <person name="Pfister S."/>
            <person name="Riley R."/>
            <person name="Sitrit Y."/>
            <person name="Stielow J.B."/>
            <person name="Szollosi G."/>
            <person name="Zifcakova L."/>
            <person name="Stursova M."/>
            <person name="Spatafora J.W."/>
            <person name="Tedersoo L."/>
            <person name="Vaario L.M."/>
            <person name="Yamada A."/>
            <person name="Yan M."/>
            <person name="Wang P."/>
            <person name="Xu J."/>
            <person name="Bruns T."/>
            <person name="Baldrian P."/>
            <person name="Vilgalys R."/>
            <person name="Dunand C."/>
            <person name="Henrissat B."/>
            <person name="Grigoriev I.V."/>
            <person name="Hibbett D."/>
            <person name="Nagy L.G."/>
            <person name="Martin F.M."/>
        </authorList>
    </citation>
    <scope>NUCLEOTIDE SEQUENCE</scope>
    <source>
        <strain evidence="2">BED1</strain>
    </source>
</reference>
<feature type="compositionally biased region" description="Polar residues" evidence="1">
    <location>
        <begin position="120"/>
        <end position="134"/>
    </location>
</feature>
<evidence type="ECO:0000313" key="2">
    <source>
        <dbReference type="EMBL" id="KAF8425034.1"/>
    </source>
</evidence>
<dbReference type="EMBL" id="WHUW01000098">
    <property type="protein sequence ID" value="KAF8425034.1"/>
    <property type="molecule type" value="Genomic_DNA"/>
</dbReference>
<gene>
    <name evidence="2" type="ORF">L210DRAFT_935195</name>
</gene>
<dbReference type="AlphaFoldDB" id="A0AAD4G8D6"/>
<name>A0AAD4G8D6_BOLED</name>
<proteinExistence type="predicted"/>
<evidence type="ECO:0000256" key="1">
    <source>
        <dbReference type="SAM" id="MobiDB-lite"/>
    </source>
</evidence>
<comment type="caution">
    <text evidence="2">The sequence shown here is derived from an EMBL/GenBank/DDBJ whole genome shotgun (WGS) entry which is preliminary data.</text>
</comment>
<reference evidence="2" key="1">
    <citation type="submission" date="2019-10" db="EMBL/GenBank/DDBJ databases">
        <authorList>
            <consortium name="DOE Joint Genome Institute"/>
            <person name="Kuo A."/>
            <person name="Miyauchi S."/>
            <person name="Kiss E."/>
            <person name="Drula E."/>
            <person name="Kohler A."/>
            <person name="Sanchez-Garcia M."/>
            <person name="Andreopoulos B."/>
            <person name="Barry K.W."/>
            <person name="Bonito G."/>
            <person name="Buee M."/>
            <person name="Carver A."/>
            <person name="Chen C."/>
            <person name="Cichocki N."/>
            <person name="Clum A."/>
            <person name="Culley D."/>
            <person name="Crous P.W."/>
            <person name="Fauchery L."/>
            <person name="Girlanda M."/>
            <person name="Hayes R."/>
            <person name="Keri Z."/>
            <person name="LaButti K."/>
            <person name="Lipzen A."/>
            <person name="Lombard V."/>
            <person name="Magnuson J."/>
            <person name="Maillard F."/>
            <person name="Morin E."/>
            <person name="Murat C."/>
            <person name="Nolan M."/>
            <person name="Ohm R."/>
            <person name="Pangilinan J."/>
            <person name="Pereira M."/>
            <person name="Perotto S."/>
            <person name="Peter M."/>
            <person name="Riley R."/>
            <person name="Sitrit Y."/>
            <person name="Stielow B."/>
            <person name="Szollosi G."/>
            <person name="Zifcakova L."/>
            <person name="Stursova M."/>
            <person name="Spatafora J.W."/>
            <person name="Tedersoo L."/>
            <person name="Vaario L.-M."/>
            <person name="Yamada A."/>
            <person name="Yan M."/>
            <person name="Wang P."/>
            <person name="Xu J."/>
            <person name="Bruns T."/>
            <person name="Baldrian P."/>
            <person name="Vilgalys R."/>
            <person name="Henrissat B."/>
            <person name="Grigoriev I.V."/>
            <person name="Hibbett D."/>
            <person name="Nagy L.G."/>
            <person name="Martin F.M."/>
        </authorList>
    </citation>
    <scope>NUCLEOTIDE SEQUENCE</scope>
    <source>
        <strain evidence="2">BED1</strain>
    </source>
</reference>
<dbReference type="InterPro" id="IPR037056">
    <property type="entry name" value="RNase_H1_N_sf"/>
</dbReference>
<evidence type="ECO:0000313" key="3">
    <source>
        <dbReference type="Proteomes" id="UP001194468"/>
    </source>
</evidence>
<organism evidence="2 3">
    <name type="scientific">Boletus edulis BED1</name>
    <dbReference type="NCBI Taxonomy" id="1328754"/>
    <lineage>
        <taxon>Eukaryota</taxon>
        <taxon>Fungi</taxon>
        <taxon>Dikarya</taxon>
        <taxon>Basidiomycota</taxon>
        <taxon>Agaricomycotina</taxon>
        <taxon>Agaricomycetes</taxon>
        <taxon>Agaricomycetidae</taxon>
        <taxon>Boletales</taxon>
        <taxon>Boletineae</taxon>
        <taxon>Boletaceae</taxon>
        <taxon>Boletoideae</taxon>
        <taxon>Boletus</taxon>
    </lineage>
</organism>
<dbReference type="Gene3D" id="3.40.970.10">
    <property type="entry name" value="Ribonuclease H1, N-terminal domain"/>
    <property type="match status" value="1"/>
</dbReference>
<feature type="region of interest" description="Disordered" evidence="1">
    <location>
        <begin position="73"/>
        <end position="142"/>
    </location>
</feature>